<dbReference type="Pfam" id="PF01755">
    <property type="entry name" value="Glyco_transf_25"/>
    <property type="match status" value="1"/>
</dbReference>
<sequence length="229" mass="26999">MELFEHTFFINLEERTDRLENIENELKKMGIKGERINAVKSKQGAIGCTLSHIRAIETAKQRNYPYVCIMEDDIEFRNIELFQIQLKKFVENTEIQWDVLLLAANVVPPYQTVGDYCARVYNGQTTTGYIVKKEMYDVLLENFKESAKLQMQNPILAGTYNPNAIDLHWKKLQPQYFWWIITPLTITQYENHSNVEGNVKNYDHLMLDMNKEWLFNKNNTSSRFQMKLG</sequence>
<dbReference type="CDD" id="cd06532">
    <property type="entry name" value="Glyco_transf_25"/>
    <property type="match status" value="1"/>
</dbReference>
<dbReference type="EMBL" id="MN740010">
    <property type="protein sequence ID" value="QHT83652.1"/>
    <property type="molecule type" value="Genomic_DNA"/>
</dbReference>
<dbReference type="InterPro" id="IPR002654">
    <property type="entry name" value="Glyco_trans_25"/>
</dbReference>
<dbReference type="AlphaFoldDB" id="A0A6C0HSU4"/>
<feature type="domain" description="Glycosyl transferase family 25" evidence="1">
    <location>
        <begin position="43"/>
        <end position="145"/>
    </location>
</feature>
<organism evidence="2">
    <name type="scientific">viral metagenome</name>
    <dbReference type="NCBI Taxonomy" id="1070528"/>
    <lineage>
        <taxon>unclassified sequences</taxon>
        <taxon>metagenomes</taxon>
        <taxon>organismal metagenomes</taxon>
    </lineage>
</organism>
<protein>
    <recommendedName>
        <fullName evidence="1">Glycosyl transferase family 25 domain-containing protein</fullName>
    </recommendedName>
</protein>
<evidence type="ECO:0000313" key="2">
    <source>
        <dbReference type="EMBL" id="QHT83652.1"/>
    </source>
</evidence>
<proteinExistence type="predicted"/>
<reference evidence="2" key="1">
    <citation type="journal article" date="2020" name="Nature">
        <title>Giant virus diversity and host interactions through global metagenomics.</title>
        <authorList>
            <person name="Schulz F."/>
            <person name="Roux S."/>
            <person name="Paez-Espino D."/>
            <person name="Jungbluth S."/>
            <person name="Walsh D.A."/>
            <person name="Denef V.J."/>
            <person name="McMahon K.D."/>
            <person name="Konstantinidis K.T."/>
            <person name="Eloe-Fadrosh E.A."/>
            <person name="Kyrpides N.C."/>
            <person name="Woyke T."/>
        </authorList>
    </citation>
    <scope>NUCLEOTIDE SEQUENCE</scope>
    <source>
        <strain evidence="2">GVMAG-M-3300023184-168</strain>
    </source>
</reference>
<evidence type="ECO:0000259" key="1">
    <source>
        <dbReference type="Pfam" id="PF01755"/>
    </source>
</evidence>
<name>A0A6C0HSU4_9ZZZZ</name>
<accession>A0A6C0HSU4</accession>